<dbReference type="InterPro" id="IPR001680">
    <property type="entry name" value="WD40_rpt"/>
</dbReference>
<sequence length="553" mass="59467">MSKQLLHSFRSHVVVAALSDRAFAVLTSEQDATSGARVYELLPPAVSAHAAPAKKRSKVNGGGAEKDSAADDNVVKEGEAQETKSDLSADTKEEIQAVCSTEIGSHIWLAVSREDKTLSLYCVADVKFQEDVMQLQPVAIYNMPKRARCLVFHTLPSSTGADCHMIIAGDLSGDAFAYPVPSYDAIDLTAAAAAKSSSRRLLLGHTASMLTGMQVAPTNNGRQFILTADRDEKVRVSCFPETHIVHGYLLGHTAFVSAMDAVSGDGVRPLCLTGSGDGTVRLWDYQTCKEVGMVPLVLQPPGGDSSNNDDLNVNDEGLREAALCKDDNNFDENEDESVEFDGDCGDDDFDEKCDGLIAVPLAVAMSSDAEYVVVAREGISSIDIHPIPDPDPAKNTSGLSSMFLSQLVSLHKKQTLQCPSQPLDVCLLSDGSVLVLAREPEYILHFRCIGSEFEDMTSTSPICSVLASVATSRSISMPITALEYNEDGTLKLQKKVDNKELDGDEAEGGESNAGNSGLHWNDKERKNTHRLANGRRRKRNCKGGGTGEEEVDP</sequence>
<dbReference type="GO" id="GO:0008033">
    <property type="term" value="P:tRNA processing"/>
    <property type="evidence" value="ECO:0007669"/>
    <property type="project" value="UniProtKB-KW"/>
</dbReference>
<evidence type="ECO:0000313" key="8">
    <source>
        <dbReference type="EMBL" id="KAL3781802.1"/>
    </source>
</evidence>
<evidence type="ECO:0000256" key="2">
    <source>
        <dbReference type="ARBA" id="ARBA00022574"/>
    </source>
</evidence>
<dbReference type="InterPro" id="IPR028884">
    <property type="entry name" value="Trm82"/>
</dbReference>
<protein>
    <recommendedName>
        <fullName evidence="10">tRNA (guanine-N(7)-)-methyltransferase non-catalytic subunit</fullName>
    </recommendedName>
</protein>
<dbReference type="EMBL" id="JALLPJ020000830">
    <property type="protein sequence ID" value="KAL3781802.1"/>
    <property type="molecule type" value="Genomic_DNA"/>
</dbReference>
<dbReference type="PANTHER" id="PTHR16288">
    <property type="entry name" value="WD40 REPEAT PROTEIN 4"/>
    <property type="match status" value="1"/>
</dbReference>
<evidence type="ECO:0000313" key="9">
    <source>
        <dbReference type="Proteomes" id="UP001530400"/>
    </source>
</evidence>
<dbReference type="SMART" id="SM00320">
    <property type="entry name" value="WD40"/>
    <property type="match status" value="2"/>
</dbReference>
<evidence type="ECO:0000256" key="3">
    <source>
        <dbReference type="ARBA" id="ARBA00022694"/>
    </source>
</evidence>
<evidence type="ECO:0000256" key="6">
    <source>
        <dbReference type="PROSITE-ProRule" id="PRU00221"/>
    </source>
</evidence>
<dbReference type="PANTHER" id="PTHR16288:SF0">
    <property type="entry name" value="TRNA (GUANINE-N(7)-)-METHYLTRANSFERASE NON-CATALYTIC SUBUNIT WDR4"/>
    <property type="match status" value="1"/>
</dbReference>
<keyword evidence="3" id="KW-0819">tRNA processing</keyword>
<proteinExistence type="predicted"/>
<keyword evidence="4" id="KW-0677">Repeat</keyword>
<feature type="compositionally biased region" description="Basic and acidic residues" evidence="7">
    <location>
        <begin position="64"/>
        <end position="91"/>
    </location>
</feature>
<dbReference type="AlphaFoldDB" id="A0ABD3P209"/>
<dbReference type="InterPro" id="IPR036322">
    <property type="entry name" value="WD40_repeat_dom_sf"/>
</dbReference>
<keyword evidence="9" id="KW-1185">Reference proteome</keyword>
<name>A0ABD3P209_9STRA</name>
<feature type="region of interest" description="Disordered" evidence="7">
    <location>
        <begin position="50"/>
        <end position="91"/>
    </location>
</feature>
<organism evidence="8 9">
    <name type="scientific">Cyclotella atomus</name>
    <dbReference type="NCBI Taxonomy" id="382360"/>
    <lineage>
        <taxon>Eukaryota</taxon>
        <taxon>Sar</taxon>
        <taxon>Stramenopiles</taxon>
        <taxon>Ochrophyta</taxon>
        <taxon>Bacillariophyta</taxon>
        <taxon>Coscinodiscophyceae</taxon>
        <taxon>Thalassiosirophycidae</taxon>
        <taxon>Stephanodiscales</taxon>
        <taxon>Stephanodiscaceae</taxon>
        <taxon>Cyclotella</taxon>
    </lineage>
</organism>
<reference evidence="8 9" key="1">
    <citation type="submission" date="2024-10" db="EMBL/GenBank/DDBJ databases">
        <title>Updated reference genomes for cyclostephanoid diatoms.</title>
        <authorList>
            <person name="Roberts W.R."/>
            <person name="Alverson A.J."/>
        </authorList>
    </citation>
    <scope>NUCLEOTIDE SEQUENCE [LARGE SCALE GENOMIC DNA]</scope>
    <source>
        <strain evidence="8 9">AJA010-31</strain>
    </source>
</reference>
<evidence type="ECO:0000256" key="7">
    <source>
        <dbReference type="SAM" id="MobiDB-lite"/>
    </source>
</evidence>
<evidence type="ECO:0000256" key="4">
    <source>
        <dbReference type="ARBA" id="ARBA00022737"/>
    </source>
</evidence>
<dbReference type="Gene3D" id="2.130.10.10">
    <property type="entry name" value="YVTN repeat-like/Quinoprotein amine dehydrogenase"/>
    <property type="match status" value="1"/>
</dbReference>
<dbReference type="GO" id="GO:0005634">
    <property type="term" value="C:nucleus"/>
    <property type="evidence" value="ECO:0007669"/>
    <property type="project" value="UniProtKB-SubCell"/>
</dbReference>
<dbReference type="Proteomes" id="UP001530400">
    <property type="component" value="Unassembled WGS sequence"/>
</dbReference>
<dbReference type="InterPro" id="IPR015943">
    <property type="entry name" value="WD40/YVTN_repeat-like_dom_sf"/>
</dbReference>
<comment type="caution">
    <text evidence="8">The sequence shown here is derived from an EMBL/GenBank/DDBJ whole genome shotgun (WGS) entry which is preliminary data.</text>
</comment>
<feature type="repeat" description="WD" evidence="6">
    <location>
        <begin position="249"/>
        <end position="293"/>
    </location>
</feature>
<dbReference type="SUPFAM" id="SSF50978">
    <property type="entry name" value="WD40 repeat-like"/>
    <property type="match status" value="1"/>
</dbReference>
<feature type="compositionally biased region" description="Basic residues" evidence="7">
    <location>
        <begin position="526"/>
        <end position="541"/>
    </location>
</feature>
<feature type="region of interest" description="Disordered" evidence="7">
    <location>
        <begin position="501"/>
        <end position="553"/>
    </location>
</feature>
<evidence type="ECO:0000256" key="5">
    <source>
        <dbReference type="ARBA" id="ARBA00023242"/>
    </source>
</evidence>
<keyword evidence="2 6" id="KW-0853">WD repeat</keyword>
<gene>
    <name evidence="8" type="ORF">ACHAWO_000869</name>
</gene>
<comment type="subcellular location">
    <subcellularLocation>
        <location evidence="1">Nucleus</location>
    </subcellularLocation>
</comment>
<evidence type="ECO:0000256" key="1">
    <source>
        <dbReference type="ARBA" id="ARBA00004123"/>
    </source>
</evidence>
<accession>A0ABD3P209</accession>
<keyword evidence="5" id="KW-0539">Nucleus</keyword>
<evidence type="ECO:0008006" key="10">
    <source>
        <dbReference type="Google" id="ProtNLM"/>
    </source>
</evidence>
<dbReference type="PROSITE" id="PS50082">
    <property type="entry name" value="WD_REPEATS_2"/>
    <property type="match status" value="1"/>
</dbReference>
<dbReference type="Pfam" id="PF00400">
    <property type="entry name" value="WD40"/>
    <property type="match status" value="1"/>
</dbReference>